<feature type="compositionally biased region" description="Low complexity" evidence="1">
    <location>
        <begin position="272"/>
        <end position="314"/>
    </location>
</feature>
<feature type="compositionally biased region" description="Basic and acidic residues" evidence="1">
    <location>
        <begin position="15"/>
        <end position="25"/>
    </location>
</feature>
<gene>
    <name evidence="3" type="ORF">R3P38DRAFT_2497343</name>
</gene>
<accession>A0AAW0E125</accession>
<keyword evidence="2" id="KW-1133">Transmembrane helix</keyword>
<organism evidence="3 4">
    <name type="scientific">Favolaschia claudopus</name>
    <dbReference type="NCBI Taxonomy" id="2862362"/>
    <lineage>
        <taxon>Eukaryota</taxon>
        <taxon>Fungi</taxon>
        <taxon>Dikarya</taxon>
        <taxon>Basidiomycota</taxon>
        <taxon>Agaricomycotina</taxon>
        <taxon>Agaricomycetes</taxon>
        <taxon>Agaricomycetidae</taxon>
        <taxon>Agaricales</taxon>
        <taxon>Marasmiineae</taxon>
        <taxon>Mycenaceae</taxon>
        <taxon>Favolaschia</taxon>
    </lineage>
</organism>
<evidence type="ECO:0000256" key="1">
    <source>
        <dbReference type="SAM" id="MobiDB-lite"/>
    </source>
</evidence>
<keyword evidence="2" id="KW-0812">Transmembrane</keyword>
<feature type="compositionally biased region" description="Basic and acidic residues" evidence="1">
    <location>
        <begin position="429"/>
        <end position="438"/>
    </location>
</feature>
<keyword evidence="4" id="KW-1185">Reference proteome</keyword>
<evidence type="ECO:0000313" key="3">
    <source>
        <dbReference type="EMBL" id="KAK7057413.1"/>
    </source>
</evidence>
<evidence type="ECO:0000313" key="4">
    <source>
        <dbReference type="Proteomes" id="UP001362999"/>
    </source>
</evidence>
<feature type="region of interest" description="Disordered" evidence="1">
    <location>
        <begin position="1"/>
        <end position="521"/>
    </location>
</feature>
<proteinExistence type="predicted"/>
<dbReference type="Proteomes" id="UP001362999">
    <property type="component" value="Unassembled WGS sequence"/>
</dbReference>
<feature type="compositionally biased region" description="Low complexity" evidence="1">
    <location>
        <begin position="479"/>
        <end position="501"/>
    </location>
</feature>
<dbReference type="EMBL" id="JAWWNJ010000004">
    <property type="protein sequence ID" value="KAK7057413.1"/>
    <property type="molecule type" value="Genomic_DNA"/>
</dbReference>
<protein>
    <submittedName>
        <fullName evidence="3">Uncharacterized protein</fullName>
    </submittedName>
</protein>
<comment type="caution">
    <text evidence="3">The sequence shown here is derived from an EMBL/GenBank/DDBJ whole genome shotgun (WGS) entry which is preliminary data.</text>
</comment>
<feature type="compositionally biased region" description="Pro residues" evidence="1">
    <location>
        <begin position="315"/>
        <end position="328"/>
    </location>
</feature>
<keyword evidence="2" id="KW-0472">Membrane</keyword>
<evidence type="ECO:0000256" key="2">
    <source>
        <dbReference type="SAM" id="Phobius"/>
    </source>
</evidence>
<feature type="compositionally biased region" description="Low complexity" evidence="1">
    <location>
        <begin position="1"/>
        <end position="14"/>
    </location>
</feature>
<dbReference type="PRINTS" id="PR01217">
    <property type="entry name" value="PRICHEXTENSN"/>
</dbReference>
<feature type="compositionally biased region" description="Pro residues" evidence="1">
    <location>
        <begin position="82"/>
        <end position="106"/>
    </location>
</feature>
<feature type="compositionally biased region" description="Polar residues" evidence="1">
    <location>
        <begin position="180"/>
        <end position="192"/>
    </location>
</feature>
<sequence>MPSSSPVTSPATVRSDVRVRAESLKSRATPKGESPIHRKESPRSLAGPSKPLNNGTPAASARPKSLMGSSVRPRPVSYPARPNSPLPPPRPASPLPPPRPRSPLPPLDRTKPTLSRSQTAPKVAPPPRSPERERGHSRVPSSPSPSPGKRSVHRASMSHIPVRTPVKPQIKLANGRAENAVQSSDTTSSQHIPQILEPEDSDVSEPAQDIDVFTETDEGRRSPSPPRAPVERRRSPSPPFSQPVTSDEEVFQKALTIAPPASPPPSPPTPKPAVMAPLEPEPAPATTTTIFGVLSTPTKRPSFSSSRSSLEFRTPSPPHGLPELPDPPSSSDEDTEKEQPATTPLRFNGASDTLTKTPRPPGAWANTPAPVRTNSLPPLEQEDSDSQYESGLATPGPSLSRASTLPVQTPRPPGGWMNTPTPRKSILKVRFDPQHTELELSATEDQSSSNGNLDESCQVSETSIADVPEEQAPPPEVPSTPVSPSRSPTRSPRRSPTIRVVDAFGRPESKSTKNPKNRNRNPVRIVDAMGREVEAVETSVKVEVLDIDVPLSHNEALRAVREGVNDLARTLDELDISSDFVQGDESHLRDLDNASRTARATREELKQTYQTDRIEQLRASMRQSQSTSRPEARPSTQWIWYWTAIIFCQALFIFLLYRNMRNTTKNMFLTTYYDPFYPDLHLYGIKYDYLTFPRTSPTISSLFNTLRQDGFQAFWAHLGDVFALLFADWRVDTWNRWGGDDMPQSVRWPPT</sequence>
<reference evidence="3 4" key="1">
    <citation type="journal article" date="2024" name="J Genomics">
        <title>Draft genome sequencing and assembly of Favolaschia claudopus CIRM-BRFM 2984 isolated from oak limbs.</title>
        <authorList>
            <person name="Navarro D."/>
            <person name="Drula E."/>
            <person name="Chaduli D."/>
            <person name="Cazenave R."/>
            <person name="Ahrendt S."/>
            <person name="Wang J."/>
            <person name="Lipzen A."/>
            <person name="Daum C."/>
            <person name="Barry K."/>
            <person name="Grigoriev I.V."/>
            <person name="Favel A."/>
            <person name="Rosso M.N."/>
            <person name="Martin F."/>
        </authorList>
    </citation>
    <scope>NUCLEOTIDE SEQUENCE [LARGE SCALE GENOMIC DNA]</scope>
    <source>
        <strain evidence="3 4">CIRM-BRFM 2984</strain>
    </source>
</reference>
<dbReference type="AlphaFoldDB" id="A0AAW0E125"/>
<feature type="transmembrane region" description="Helical" evidence="2">
    <location>
        <begin position="638"/>
        <end position="657"/>
    </location>
</feature>
<feature type="compositionally biased region" description="Polar residues" evidence="1">
    <location>
        <begin position="443"/>
        <end position="463"/>
    </location>
</feature>
<feature type="compositionally biased region" description="Pro residues" evidence="1">
    <location>
        <begin position="260"/>
        <end position="271"/>
    </location>
</feature>
<name>A0AAW0E125_9AGAR</name>